<keyword evidence="3" id="KW-1185">Reference proteome</keyword>
<keyword evidence="1" id="KW-1133">Transmembrane helix</keyword>
<dbReference type="PANTHER" id="PTHR39165">
    <property type="entry name" value="IG HYPOTHETICAL 17883"/>
    <property type="match status" value="1"/>
</dbReference>
<evidence type="ECO:0000313" key="2">
    <source>
        <dbReference type="EMBL" id="RVT48832.1"/>
    </source>
</evidence>
<dbReference type="RefSeq" id="WP_128200343.1">
    <property type="nucleotide sequence ID" value="NZ_SACT01000009.1"/>
</dbReference>
<dbReference type="AlphaFoldDB" id="A0A3S2WRA8"/>
<comment type="caution">
    <text evidence="2">The sequence shown here is derived from an EMBL/GenBank/DDBJ whole genome shotgun (WGS) entry which is preliminary data.</text>
</comment>
<feature type="transmembrane region" description="Helical" evidence="1">
    <location>
        <begin position="85"/>
        <end position="114"/>
    </location>
</feature>
<dbReference type="Proteomes" id="UP000288178">
    <property type="component" value="Unassembled WGS sequence"/>
</dbReference>
<keyword evidence="1" id="KW-0812">Transmembrane</keyword>
<protein>
    <submittedName>
        <fullName evidence="2">DUF456 domain-containing protein</fullName>
    </submittedName>
</protein>
<keyword evidence="1" id="KW-0472">Membrane</keyword>
<sequence>MDPSVWLWLLSAALILAGLAGTILPALPGTALVLAGIALGAWIDDFTRVGGVTLTLVAVLAALAWVLDYVAGLMGARRVGASTEALIGAALGTVVGLFMGLVGVLFMPLVGAAVGEYIARRDHGQALKVGTATWLGMMLGMIAKVVLAFMMVGLFIVALVF</sequence>
<feature type="transmembrane region" description="Helical" evidence="1">
    <location>
        <begin position="51"/>
        <end position="73"/>
    </location>
</feature>
<dbReference type="PANTHER" id="PTHR39165:SF1">
    <property type="entry name" value="DUF456 DOMAIN-CONTAINING PROTEIN"/>
    <property type="match status" value="1"/>
</dbReference>
<organism evidence="2 3">
    <name type="scientific">Rubrivivax albus</name>
    <dbReference type="NCBI Taxonomy" id="2499835"/>
    <lineage>
        <taxon>Bacteria</taxon>
        <taxon>Pseudomonadati</taxon>
        <taxon>Pseudomonadota</taxon>
        <taxon>Betaproteobacteria</taxon>
        <taxon>Burkholderiales</taxon>
        <taxon>Sphaerotilaceae</taxon>
        <taxon>Rubrivivax</taxon>
    </lineage>
</organism>
<feature type="transmembrane region" description="Helical" evidence="1">
    <location>
        <begin position="134"/>
        <end position="160"/>
    </location>
</feature>
<dbReference type="OrthoDB" id="9134540at2"/>
<dbReference type="InterPro" id="IPR007403">
    <property type="entry name" value="DUF456"/>
</dbReference>
<gene>
    <name evidence="2" type="ORF">ENE75_20945</name>
</gene>
<evidence type="ECO:0000256" key="1">
    <source>
        <dbReference type="SAM" id="Phobius"/>
    </source>
</evidence>
<name>A0A3S2WRA8_9BURK</name>
<reference evidence="2 3" key="1">
    <citation type="submission" date="2019-01" db="EMBL/GenBank/DDBJ databases">
        <authorList>
            <person name="Chen W.-M."/>
        </authorList>
    </citation>
    <scope>NUCLEOTIDE SEQUENCE [LARGE SCALE GENOMIC DNA]</scope>
    <source>
        <strain evidence="2 3">ICH-3</strain>
    </source>
</reference>
<evidence type="ECO:0000313" key="3">
    <source>
        <dbReference type="Proteomes" id="UP000288178"/>
    </source>
</evidence>
<accession>A0A3S2WRA8</accession>
<dbReference type="EMBL" id="SACT01000009">
    <property type="protein sequence ID" value="RVT48832.1"/>
    <property type="molecule type" value="Genomic_DNA"/>
</dbReference>
<proteinExistence type="predicted"/>
<dbReference type="Pfam" id="PF04306">
    <property type="entry name" value="DUF456"/>
    <property type="match status" value="1"/>
</dbReference>